<protein>
    <submittedName>
        <fullName evidence="2">Uncharacterized protein</fullName>
    </submittedName>
</protein>
<dbReference type="Proteomes" id="UP000295832">
    <property type="component" value="Unassembled WGS sequence"/>
</dbReference>
<dbReference type="EMBL" id="SOEG01000039">
    <property type="protein sequence ID" value="TDX46594.1"/>
    <property type="molecule type" value="Genomic_DNA"/>
</dbReference>
<keyword evidence="1" id="KW-1133">Transmembrane helix</keyword>
<reference evidence="2 3" key="1">
    <citation type="submission" date="2019-03" db="EMBL/GenBank/DDBJ databases">
        <title>Subsurface microbial communities from deep shales in Ohio and West Virginia, USA.</title>
        <authorList>
            <person name="Wrighton K."/>
        </authorList>
    </citation>
    <scope>NUCLEOTIDE SEQUENCE [LARGE SCALE GENOMIC DNA]</scope>
    <source>
        <strain evidence="2 3">MSL 6dP</strain>
    </source>
</reference>
<name>A0A4R8GT04_9FIRM</name>
<comment type="caution">
    <text evidence="2">The sequence shown here is derived from an EMBL/GenBank/DDBJ whole genome shotgun (WGS) entry which is preliminary data.</text>
</comment>
<dbReference type="RefSeq" id="WP_134118669.1">
    <property type="nucleotide sequence ID" value="NZ_SOEG01000039.1"/>
</dbReference>
<sequence length="76" mass="8454">MKEKVKESIKKALGTDAIRNDIILSIVAIALFLVFIYGPLEGDNFADILKFDLLMIAGAGVAHDSMKKLDKYIDRK</sequence>
<keyword evidence="1" id="KW-0812">Transmembrane</keyword>
<feature type="transmembrane region" description="Helical" evidence="1">
    <location>
        <begin position="21"/>
        <end position="40"/>
    </location>
</feature>
<evidence type="ECO:0000313" key="3">
    <source>
        <dbReference type="Proteomes" id="UP000295832"/>
    </source>
</evidence>
<proteinExistence type="predicted"/>
<evidence type="ECO:0000256" key="1">
    <source>
        <dbReference type="SAM" id="Phobius"/>
    </source>
</evidence>
<gene>
    <name evidence="2" type="ORF">C7959_1399</name>
</gene>
<dbReference type="AlphaFoldDB" id="A0A4R8GT04"/>
<keyword evidence="3" id="KW-1185">Reference proteome</keyword>
<accession>A0A4R8GT04</accession>
<evidence type="ECO:0000313" key="2">
    <source>
        <dbReference type="EMBL" id="TDX46594.1"/>
    </source>
</evidence>
<organism evidence="2 3">
    <name type="scientific">Orenia marismortui</name>
    <dbReference type="NCBI Taxonomy" id="46469"/>
    <lineage>
        <taxon>Bacteria</taxon>
        <taxon>Bacillati</taxon>
        <taxon>Bacillota</taxon>
        <taxon>Clostridia</taxon>
        <taxon>Halanaerobiales</taxon>
        <taxon>Halobacteroidaceae</taxon>
        <taxon>Orenia</taxon>
    </lineage>
</organism>
<keyword evidence="1" id="KW-0472">Membrane</keyword>
<dbReference type="STRING" id="926561.GCA_000379025_03173"/>